<dbReference type="InterPro" id="IPR025944">
    <property type="entry name" value="Sigma_54_int_dom_CS"/>
</dbReference>
<dbReference type="Pfam" id="PF00158">
    <property type="entry name" value="Sigma54_activat"/>
    <property type="match status" value="1"/>
</dbReference>
<dbReference type="GO" id="GO:0005524">
    <property type="term" value="F:ATP binding"/>
    <property type="evidence" value="ECO:0007669"/>
    <property type="project" value="UniProtKB-KW"/>
</dbReference>
<evidence type="ECO:0000256" key="2">
    <source>
        <dbReference type="ARBA" id="ARBA00022840"/>
    </source>
</evidence>
<dbReference type="SUPFAM" id="SSF46689">
    <property type="entry name" value="Homeodomain-like"/>
    <property type="match status" value="1"/>
</dbReference>
<dbReference type="GO" id="GO:0006355">
    <property type="term" value="P:regulation of DNA-templated transcription"/>
    <property type="evidence" value="ECO:0007669"/>
    <property type="project" value="InterPro"/>
</dbReference>
<dbReference type="SUPFAM" id="SSF52540">
    <property type="entry name" value="P-loop containing nucleoside triphosphate hydrolases"/>
    <property type="match status" value="1"/>
</dbReference>
<feature type="domain" description="Sigma-54 factor interaction" evidence="5">
    <location>
        <begin position="174"/>
        <end position="403"/>
    </location>
</feature>
<gene>
    <name evidence="6" type="ORF">SAMN02745124_04180</name>
</gene>
<sequence length="494" mass="56014">MQIEDISRLSKNQQSLLQAMDEMILLMSSAGEIEYMNHSARTFFGELQEQSYSKDSEISRLHNRLRDFALSAKNNTTCSHKTSCTFNGCDLEFRIAPFIGYNGDNLFWLVFNNLTNEKRCQQELGRFQQNLESILIHKINELKESERVRKSLLRQVKNFKEYLKQSRPQEGGGLVGTSSIMCNLRDMVLQIAKTDSTVLITGESGTGKELVVDMIHQTSNRNDRPLLKINCTAINDSLLESDLFGYEKGAFTGAQERKKGKFEVVDGGTIFLDEIGDISPRMQGALLRVLETGEVIRVGGNLPIRVDVRVVAATNIDPALAIKKGSFRLDLFYRLSVLNITLPPLRERKEDIPDLVSHFLDKYCRAFKKGIENISETAIEKLVQHDWPGNVRELDNVMQRAVLLSKNNILFKENIIFDSGERNTSLKKDVSLSSITRNGSSLKGMIADFEKEVLLNKLDTYHGNVLQLAEALQIGKTALYEKLKHHKIRPRSLR</sequence>
<dbReference type="SMART" id="SM00382">
    <property type="entry name" value="AAA"/>
    <property type="match status" value="1"/>
</dbReference>
<dbReference type="Pfam" id="PF25601">
    <property type="entry name" value="AAA_lid_14"/>
    <property type="match status" value="1"/>
</dbReference>
<dbReference type="Gene3D" id="3.30.450.20">
    <property type="entry name" value="PAS domain"/>
    <property type="match status" value="1"/>
</dbReference>
<dbReference type="InterPro" id="IPR027417">
    <property type="entry name" value="P-loop_NTPase"/>
</dbReference>
<dbReference type="Gene3D" id="1.10.10.60">
    <property type="entry name" value="Homeodomain-like"/>
    <property type="match status" value="1"/>
</dbReference>
<evidence type="ECO:0000256" key="1">
    <source>
        <dbReference type="ARBA" id="ARBA00022741"/>
    </source>
</evidence>
<keyword evidence="3" id="KW-0805">Transcription regulation</keyword>
<dbReference type="PANTHER" id="PTHR32071">
    <property type="entry name" value="TRANSCRIPTIONAL REGULATORY PROTEIN"/>
    <property type="match status" value="1"/>
</dbReference>
<dbReference type="InterPro" id="IPR025662">
    <property type="entry name" value="Sigma_54_int_dom_ATP-bd_1"/>
</dbReference>
<dbReference type="Gene3D" id="1.10.8.60">
    <property type="match status" value="1"/>
</dbReference>
<dbReference type="PROSITE" id="PS50045">
    <property type="entry name" value="SIGMA54_INTERACT_4"/>
    <property type="match status" value="1"/>
</dbReference>
<evidence type="ECO:0000256" key="4">
    <source>
        <dbReference type="ARBA" id="ARBA00023163"/>
    </source>
</evidence>
<dbReference type="PROSITE" id="PS00675">
    <property type="entry name" value="SIGMA54_INTERACT_1"/>
    <property type="match status" value="1"/>
</dbReference>
<keyword evidence="7" id="KW-1185">Reference proteome</keyword>
<dbReference type="GO" id="GO:0043565">
    <property type="term" value="F:sequence-specific DNA binding"/>
    <property type="evidence" value="ECO:0007669"/>
    <property type="project" value="InterPro"/>
</dbReference>
<dbReference type="STRING" id="1121409.SAMN02745124_04180"/>
<reference evidence="6 7" key="1">
    <citation type="submission" date="2016-11" db="EMBL/GenBank/DDBJ databases">
        <authorList>
            <person name="Jaros S."/>
            <person name="Januszkiewicz K."/>
            <person name="Wedrychowicz H."/>
        </authorList>
    </citation>
    <scope>NUCLEOTIDE SEQUENCE [LARGE SCALE GENOMIC DNA]</scope>
    <source>
        <strain evidence="6 7">DSM 9705</strain>
    </source>
</reference>
<evidence type="ECO:0000313" key="6">
    <source>
        <dbReference type="EMBL" id="SHI12781.1"/>
    </source>
</evidence>
<dbReference type="InterPro" id="IPR009057">
    <property type="entry name" value="Homeodomain-like_sf"/>
</dbReference>
<evidence type="ECO:0000313" key="7">
    <source>
        <dbReference type="Proteomes" id="UP000184139"/>
    </source>
</evidence>
<name>A0A1M5YLF3_9BACT</name>
<dbReference type="Pfam" id="PF02954">
    <property type="entry name" value="HTH_8"/>
    <property type="match status" value="1"/>
</dbReference>
<dbReference type="OrthoDB" id="9763792at2"/>
<dbReference type="Gene3D" id="3.40.50.300">
    <property type="entry name" value="P-loop containing nucleotide triphosphate hydrolases"/>
    <property type="match status" value="1"/>
</dbReference>
<dbReference type="FunFam" id="3.40.50.300:FF:000006">
    <property type="entry name" value="DNA-binding transcriptional regulator NtrC"/>
    <property type="match status" value="1"/>
</dbReference>
<keyword evidence="2" id="KW-0067">ATP-binding</keyword>
<evidence type="ECO:0000259" key="5">
    <source>
        <dbReference type="PROSITE" id="PS50045"/>
    </source>
</evidence>
<dbReference type="EMBL" id="FQXS01000042">
    <property type="protein sequence ID" value="SHI12781.1"/>
    <property type="molecule type" value="Genomic_DNA"/>
</dbReference>
<dbReference type="RefSeq" id="WP_073379156.1">
    <property type="nucleotide sequence ID" value="NZ_FQXS01000042.1"/>
</dbReference>
<evidence type="ECO:0000256" key="3">
    <source>
        <dbReference type="ARBA" id="ARBA00023015"/>
    </source>
</evidence>
<proteinExistence type="predicted"/>
<dbReference type="InterPro" id="IPR002197">
    <property type="entry name" value="HTH_Fis"/>
</dbReference>
<dbReference type="PROSITE" id="PS00688">
    <property type="entry name" value="SIGMA54_INTERACT_3"/>
    <property type="match status" value="1"/>
</dbReference>
<dbReference type="CDD" id="cd00009">
    <property type="entry name" value="AAA"/>
    <property type="match status" value="1"/>
</dbReference>
<keyword evidence="1" id="KW-0547">Nucleotide-binding</keyword>
<keyword evidence="4" id="KW-0804">Transcription</keyword>
<organism evidence="6 7">
    <name type="scientific">Desulfofustis glycolicus DSM 9705</name>
    <dbReference type="NCBI Taxonomy" id="1121409"/>
    <lineage>
        <taxon>Bacteria</taxon>
        <taxon>Pseudomonadati</taxon>
        <taxon>Thermodesulfobacteriota</taxon>
        <taxon>Desulfobulbia</taxon>
        <taxon>Desulfobulbales</taxon>
        <taxon>Desulfocapsaceae</taxon>
        <taxon>Desulfofustis</taxon>
    </lineage>
</organism>
<dbReference type="PANTHER" id="PTHR32071:SF57">
    <property type="entry name" value="C4-DICARBOXYLATE TRANSPORT TRANSCRIPTIONAL REGULATORY PROTEIN DCTD"/>
    <property type="match status" value="1"/>
</dbReference>
<dbReference type="InterPro" id="IPR058031">
    <property type="entry name" value="AAA_lid_NorR"/>
</dbReference>
<dbReference type="InterPro" id="IPR002078">
    <property type="entry name" value="Sigma_54_int"/>
</dbReference>
<dbReference type="Proteomes" id="UP000184139">
    <property type="component" value="Unassembled WGS sequence"/>
</dbReference>
<protein>
    <submittedName>
        <fullName evidence="6">Regulatory protein, Fis family</fullName>
    </submittedName>
</protein>
<accession>A0A1M5YLF3</accession>
<dbReference type="AlphaFoldDB" id="A0A1M5YLF3"/>
<dbReference type="InterPro" id="IPR003593">
    <property type="entry name" value="AAA+_ATPase"/>
</dbReference>